<dbReference type="Pfam" id="PF08449">
    <property type="entry name" value="UAA"/>
    <property type="match status" value="1"/>
</dbReference>
<reference evidence="7 8" key="1">
    <citation type="journal article" date="2024" name="BMC Biol.">
        <title>Comparative genomics of Ascetosporea gives new insight into the evolutionary basis for animal parasitism in Rhizaria.</title>
        <authorList>
            <person name="Hiltunen Thoren M."/>
            <person name="Onut-Brannstrom I."/>
            <person name="Alfjorden A."/>
            <person name="Peckova H."/>
            <person name="Swords F."/>
            <person name="Hooper C."/>
            <person name="Holzer A.S."/>
            <person name="Bass D."/>
            <person name="Burki F."/>
        </authorList>
    </citation>
    <scope>NUCLEOTIDE SEQUENCE [LARGE SCALE GENOMIC DNA]</scope>
    <source>
        <strain evidence="7">20-A016</strain>
    </source>
</reference>
<feature type="transmembrane region" description="Helical" evidence="6">
    <location>
        <begin position="131"/>
        <end position="150"/>
    </location>
</feature>
<dbReference type="PANTHER" id="PTHR10778">
    <property type="entry name" value="SOLUTE CARRIER FAMILY 35 MEMBER B"/>
    <property type="match status" value="1"/>
</dbReference>
<sequence>MFAMIKLGHDRKLGLLKDEMTWAKAKNLLVISISMCASKGLTNMIIFKSLKLLSIMFVGYFVLHNKPNCKETSAACLLATSCVLFTLGDMDISPSFSFFGLVIVLLSLVGDAFHTNFQEKGLKNGVTVSEILMFSNFFAFLQTFVIAVWTREIAVGFEYCSHKPLIYLLITMRSLAIYLGAACFMQLIKDFGSVLAATITTVRKIVSVLLSFAVVAKPFTFKYLYAGVFFVLGLGVDVSRRIK</sequence>
<accession>A0ABV2AGF0</accession>
<keyword evidence="5 6" id="KW-0472">Membrane</keyword>
<comment type="subcellular location">
    <subcellularLocation>
        <location evidence="1">Membrane</location>
        <topology evidence="1">Multi-pass membrane protein</topology>
    </subcellularLocation>
</comment>
<dbReference type="EMBL" id="JBDODL010000120">
    <property type="protein sequence ID" value="MES1918765.1"/>
    <property type="molecule type" value="Genomic_DNA"/>
</dbReference>
<keyword evidence="3 6" id="KW-0812">Transmembrane</keyword>
<evidence type="ECO:0000256" key="2">
    <source>
        <dbReference type="ARBA" id="ARBA00022448"/>
    </source>
</evidence>
<organism evidence="7 8">
    <name type="scientific">Bonamia ostreae</name>
    <dbReference type="NCBI Taxonomy" id="126728"/>
    <lineage>
        <taxon>Eukaryota</taxon>
        <taxon>Sar</taxon>
        <taxon>Rhizaria</taxon>
        <taxon>Endomyxa</taxon>
        <taxon>Ascetosporea</taxon>
        <taxon>Haplosporida</taxon>
        <taxon>Bonamia</taxon>
    </lineage>
</organism>
<name>A0ABV2AGF0_9EUKA</name>
<keyword evidence="4 6" id="KW-1133">Transmembrane helix</keyword>
<evidence type="ECO:0000256" key="6">
    <source>
        <dbReference type="SAM" id="Phobius"/>
    </source>
</evidence>
<evidence type="ECO:0000256" key="4">
    <source>
        <dbReference type="ARBA" id="ARBA00022989"/>
    </source>
</evidence>
<feature type="transmembrane region" description="Helical" evidence="6">
    <location>
        <begin position="92"/>
        <end position="110"/>
    </location>
</feature>
<feature type="transmembrane region" description="Helical" evidence="6">
    <location>
        <begin position="165"/>
        <end position="187"/>
    </location>
</feature>
<dbReference type="Proteomes" id="UP001439008">
    <property type="component" value="Unassembled WGS sequence"/>
</dbReference>
<protein>
    <recommendedName>
        <fullName evidence="9">UDP-galactose transporter</fullName>
    </recommendedName>
</protein>
<evidence type="ECO:0000313" key="7">
    <source>
        <dbReference type="EMBL" id="MES1918765.1"/>
    </source>
</evidence>
<evidence type="ECO:0008006" key="9">
    <source>
        <dbReference type="Google" id="ProtNLM"/>
    </source>
</evidence>
<gene>
    <name evidence="7" type="ORF">MHBO_000675</name>
</gene>
<comment type="caution">
    <text evidence="7">The sequence shown here is derived from an EMBL/GenBank/DDBJ whole genome shotgun (WGS) entry which is preliminary data.</text>
</comment>
<evidence type="ECO:0000256" key="5">
    <source>
        <dbReference type="ARBA" id="ARBA00023136"/>
    </source>
</evidence>
<evidence type="ECO:0000256" key="3">
    <source>
        <dbReference type="ARBA" id="ARBA00022692"/>
    </source>
</evidence>
<evidence type="ECO:0000256" key="1">
    <source>
        <dbReference type="ARBA" id="ARBA00004141"/>
    </source>
</evidence>
<proteinExistence type="predicted"/>
<evidence type="ECO:0000313" key="8">
    <source>
        <dbReference type="Proteomes" id="UP001439008"/>
    </source>
</evidence>
<dbReference type="PANTHER" id="PTHR10778:SF8">
    <property type="entry name" value="ADENOSINE 3'-PHOSPHO 5'-PHOSPHOSULFATE TRANSPORTER 2"/>
    <property type="match status" value="1"/>
</dbReference>
<feature type="transmembrane region" description="Helical" evidence="6">
    <location>
        <begin position="45"/>
        <end position="63"/>
    </location>
</feature>
<keyword evidence="8" id="KW-1185">Reference proteome</keyword>
<dbReference type="InterPro" id="IPR013657">
    <property type="entry name" value="SCL35B1-4/HUT1"/>
</dbReference>
<keyword evidence="2" id="KW-0813">Transport</keyword>